<keyword evidence="4" id="KW-0862">Zinc</keyword>
<name>A0A6I9SB39_ELAGV</name>
<evidence type="ECO:0000256" key="5">
    <source>
        <dbReference type="ARBA" id="ARBA00023015"/>
    </source>
</evidence>
<dbReference type="Proteomes" id="UP000504607">
    <property type="component" value="Chromosome 16"/>
</dbReference>
<feature type="region of interest" description="Disordered" evidence="9">
    <location>
        <begin position="58"/>
        <end position="93"/>
    </location>
</feature>
<dbReference type="GO" id="GO:0008270">
    <property type="term" value="F:zinc ion binding"/>
    <property type="evidence" value="ECO:0007669"/>
    <property type="project" value="UniProtKB-KW"/>
</dbReference>
<evidence type="ECO:0000256" key="6">
    <source>
        <dbReference type="ARBA" id="ARBA00023163"/>
    </source>
</evidence>
<keyword evidence="2" id="KW-0479">Metal-binding</keyword>
<dbReference type="GO" id="GO:0005634">
    <property type="term" value="C:nucleus"/>
    <property type="evidence" value="ECO:0007669"/>
    <property type="project" value="UniProtKB-SubCell"/>
</dbReference>
<dbReference type="SUPFAM" id="SSF57667">
    <property type="entry name" value="beta-beta-alpha zinc fingers"/>
    <property type="match status" value="1"/>
</dbReference>
<keyword evidence="5" id="KW-0805">Transcription regulation</keyword>
<evidence type="ECO:0000256" key="4">
    <source>
        <dbReference type="ARBA" id="ARBA00022833"/>
    </source>
</evidence>
<evidence type="ECO:0000256" key="2">
    <source>
        <dbReference type="ARBA" id="ARBA00022723"/>
    </source>
</evidence>
<evidence type="ECO:0000313" key="12">
    <source>
        <dbReference type="RefSeq" id="XP_010940761.1"/>
    </source>
</evidence>
<dbReference type="Gene3D" id="3.30.160.60">
    <property type="entry name" value="Classic Zinc Finger"/>
    <property type="match status" value="1"/>
</dbReference>
<organism evidence="11 12">
    <name type="scientific">Elaeis guineensis var. tenera</name>
    <name type="common">Oil palm</name>
    <dbReference type="NCBI Taxonomy" id="51953"/>
    <lineage>
        <taxon>Eukaryota</taxon>
        <taxon>Viridiplantae</taxon>
        <taxon>Streptophyta</taxon>
        <taxon>Embryophyta</taxon>
        <taxon>Tracheophyta</taxon>
        <taxon>Spermatophyta</taxon>
        <taxon>Magnoliopsida</taxon>
        <taxon>Liliopsida</taxon>
        <taxon>Arecaceae</taxon>
        <taxon>Arecoideae</taxon>
        <taxon>Cocoseae</taxon>
        <taxon>Elaeidinae</taxon>
        <taxon>Elaeis</taxon>
    </lineage>
</organism>
<reference evidence="12" key="1">
    <citation type="submission" date="2025-08" db="UniProtKB">
        <authorList>
            <consortium name="RefSeq"/>
        </authorList>
    </citation>
    <scope>IDENTIFICATION</scope>
</reference>
<dbReference type="PROSITE" id="PS00028">
    <property type="entry name" value="ZINC_FINGER_C2H2_1"/>
    <property type="match status" value="1"/>
</dbReference>
<keyword evidence="7" id="KW-0539">Nucleus</keyword>
<keyword evidence="11" id="KW-1185">Reference proteome</keyword>
<comment type="subcellular location">
    <subcellularLocation>
        <location evidence="1">Nucleus</location>
    </subcellularLocation>
</comment>
<dbReference type="GeneID" id="105059229"/>
<evidence type="ECO:0000313" key="11">
    <source>
        <dbReference type="Proteomes" id="UP000504607"/>
    </source>
</evidence>
<dbReference type="InterPro" id="IPR036236">
    <property type="entry name" value="Znf_C2H2_sf"/>
</dbReference>
<accession>A0A6I9SB39</accession>
<dbReference type="InterPro" id="IPR052426">
    <property type="entry name" value="Plant_dev_regulator"/>
</dbReference>
<sequence length="182" mass="20525">MEAGENKESKASVDDPESSEQVDGDARARRFYGCIFCKRGFSTPQALGGHMNIHRKDRARMRPTAISSATEEPGEGSERCGSQYLIPSHQSSYPPFSESLRNYAMYFPASASSNREVKLPSDEDDHSRRPQELSLFGEELHPDLKSRGGDEAVEYREERKMDGEEKELDLELRLGHEPEARS</sequence>
<keyword evidence="3 8" id="KW-0863">Zinc-finger</keyword>
<evidence type="ECO:0000259" key="10">
    <source>
        <dbReference type="PROSITE" id="PS50157"/>
    </source>
</evidence>
<feature type="domain" description="C2H2-type" evidence="10">
    <location>
        <begin position="32"/>
        <end position="59"/>
    </location>
</feature>
<feature type="compositionally biased region" description="Basic and acidic residues" evidence="9">
    <location>
        <begin position="138"/>
        <end position="182"/>
    </location>
</feature>
<evidence type="ECO:0000256" key="9">
    <source>
        <dbReference type="SAM" id="MobiDB-lite"/>
    </source>
</evidence>
<evidence type="ECO:0000256" key="7">
    <source>
        <dbReference type="ARBA" id="ARBA00023242"/>
    </source>
</evidence>
<dbReference type="PANTHER" id="PTHR45801:SF117">
    <property type="entry name" value="OS07G0417400 PROTEIN"/>
    <property type="match status" value="1"/>
</dbReference>
<dbReference type="PANTHER" id="PTHR45801">
    <property type="entry name" value="OS07G0101800 PROTEIN"/>
    <property type="match status" value="1"/>
</dbReference>
<feature type="region of interest" description="Disordered" evidence="9">
    <location>
        <begin position="1"/>
        <end position="24"/>
    </location>
</feature>
<dbReference type="KEGG" id="egu:105059229"/>
<proteinExistence type="predicted"/>
<feature type="region of interest" description="Disordered" evidence="9">
    <location>
        <begin position="111"/>
        <end position="182"/>
    </location>
</feature>
<feature type="compositionally biased region" description="Acidic residues" evidence="9">
    <location>
        <begin position="14"/>
        <end position="23"/>
    </location>
</feature>
<dbReference type="AlphaFoldDB" id="A0A6I9SB39"/>
<gene>
    <name evidence="12" type="primary">LOC105059229</name>
</gene>
<evidence type="ECO:0000256" key="1">
    <source>
        <dbReference type="ARBA" id="ARBA00004123"/>
    </source>
</evidence>
<feature type="compositionally biased region" description="Basic and acidic residues" evidence="9">
    <location>
        <begin position="1"/>
        <end position="13"/>
    </location>
</feature>
<keyword evidence="6" id="KW-0804">Transcription</keyword>
<evidence type="ECO:0000256" key="8">
    <source>
        <dbReference type="PROSITE-ProRule" id="PRU00042"/>
    </source>
</evidence>
<dbReference type="RefSeq" id="XP_010940761.1">
    <property type="nucleotide sequence ID" value="XM_010942459.1"/>
</dbReference>
<feature type="compositionally biased region" description="Basic and acidic residues" evidence="9">
    <location>
        <begin position="115"/>
        <end position="131"/>
    </location>
</feature>
<dbReference type="FunCoup" id="A0A6I9SB39">
    <property type="interactions" value="251"/>
</dbReference>
<dbReference type="PROSITE" id="PS50157">
    <property type="entry name" value="ZINC_FINGER_C2H2_2"/>
    <property type="match status" value="1"/>
</dbReference>
<dbReference type="OrthoDB" id="780709at2759"/>
<dbReference type="InParanoid" id="A0A6I9SB39"/>
<dbReference type="InterPro" id="IPR013087">
    <property type="entry name" value="Znf_C2H2_type"/>
</dbReference>
<protein>
    <submittedName>
        <fullName evidence="12">Transcriptional regulator SUPERMAN-like</fullName>
    </submittedName>
</protein>
<evidence type="ECO:0000256" key="3">
    <source>
        <dbReference type="ARBA" id="ARBA00022771"/>
    </source>
</evidence>